<name>X0TKD2_9ZZZZ</name>
<dbReference type="AlphaFoldDB" id="X0TKD2"/>
<protein>
    <recommendedName>
        <fullName evidence="2">KOW domain-containing protein</fullName>
    </recommendedName>
</protein>
<evidence type="ECO:0000313" key="1">
    <source>
        <dbReference type="EMBL" id="GAF88587.1"/>
    </source>
</evidence>
<reference evidence="1" key="1">
    <citation type="journal article" date="2014" name="Front. Microbiol.">
        <title>High frequency of phylogenetically diverse reductive dehalogenase-homologous genes in deep subseafloor sedimentary metagenomes.</title>
        <authorList>
            <person name="Kawai M."/>
            <person name="Futagami T."/>
            <person name="Toyoda A."/>
            <person name="Takaki Y."/>
            <person name="Nishi S."/>
            <person name="Hori S."/>
            <person name="Arai W."/>
            <person name="Tsubouchi T."/>
            <person name="Morono Y."/>
            <person name="Uchiyama I."/>
            <person name="Ito T."/>
            <person name="Fujiyama A."/>
            <person name="Inagaki F."/>
            <person name="Takami H."/>
        </authorList>
    </citation>
    <scope>NUCLEOTIDE SEQUENCE</scope>
    <source>
        <strain evidence="1">Expedition CK06-06</strain>
    </source>
</reference>
<gene>
    <name evidence="1" type="ORF">S01H1_18667</name>
</gene>
<proteinExistence type="predicted"/>
<comment type="caution">
    <text evidence="1">The sequence shown here is derived from an EMBL/GenBank/DDBJ whole genome shotgun (WGS) entry which is preliminary data.</text>
</comment>
<sequence>MTDVLKEGDRVKVASIPTVSRRLRGKIGVVEGLLTGIGGYVWVKVRGKRCLFHRETLERVM</sequence>
<dbReference type="EMBL" id="BARS01010001">
    <property type="protein sequence ID" value="GAF88587.1"/>
    <property type="molecule type" value="Genomic_DNA"/>
</dbReference>
<evidence type="ECO:0008006" key="2">
    <source>
        <dbReference type="Google" id="ProtNLM"/>
    </source>
</evidence>
<accession>X0TKD2</accession>
<organism evidence="1">
    <name type="scientific">marine sediment metagenome</name>
    <dbReference type="NCBI Taxonomy" id="412755"/>
    <lineage>
        <taxon>unclassified sequences</taxon>
        <taxon>metagenomes</taxon>
        <taxon>ecological metagenomes</taxon>
    </lineage>
</organism>